<evidence type="ECO:0000313" key="3">
    <source>
        <dbReference type="Proteomes" id="UP001295684"/>
    </source>
</evidence>
<keyword evidence="1" id="KW-0812">Transmembrane</keyword>
<dbReference type="AlphaFoldDB" id="A0AAD2D5N0"/>
<dbReference type="EMBL" id="CAMPGE010022748">
    <property type="protein sequence ID" value="CAI2380765.1"/>
    <property type="molecule type" value="Genomic_DNA"/>
</dbReference>
<sequence length="239" mass="27430">MDYHNVSLQSFHDPRFGGDYLVLLVRIFCMIFPMVYCEYASIGMAASFFLRTYYLTSISKIMVTIISFFGAIISLCKINNIGVSQTSLEIYQLMYEAAFVSQVIVFTVYWVAIHNSLEERAKEQPAGYAHSQVCNHLLPFVAISCDMLVTRPVFSLEHQLAFFIMGTLYTLNNFAQTKLFGWSPYPFLKWEDWTSIGLYLVGCPALLILYTVIALITNVVNSKEIEDFELISFQYFSFL</sequence>
<comment type="caution">
    <text evidence="2">The sequence shown here is derived from an EMBL/GenBank/DDBJ whole genome shotgun (WGS) entry which is preliminary data.</text>
</comment>
<feature type="transmembrane region" description="Helical" evidence="1">
    <location>
        <begin position="52"/>
        <end position="73"/>
    </location>
</feature>
<evidence type="ECO:0000256" key="1">
    <source>
        <dbReference type="SAM" id="Phobius"/>
    </source>
</evidence>
<feature type="transmembrane region" description="Helical" evidence="1">
    <location>
        <begin position="20"/>
        <end position="40"/>
    </location>
</feature>
<dbReference type="Proteomes" id="UP001295684">
    <property type="component" value="Unassembled WGS sequence"/>
</dbReference>
<evidence type="ECO:0000313" key="2">
    <source>
        <dbReference type="EMBL" id="CAI2380765.1"/>
    </source>
</evidence>
<dbReference type="PANTHER" id="PTHR12242">
    <property type="entry name" value="OS02G0130600 PROTEIN-RELATED"/>
    <property type="match status" value="1"/>
</dbReference>
<reference evidence="2" key="1">
    <citation type="submission" date="2023-07" db="EMBL/GenBank/DDBJ databases">
        <authorList>
            <consortium name="AG Swart"/>
            <person name="Singh M."/>
            <person name="Singh A."/>
            <person name="Seah K."/>
            <person name="Emmerich C."/>
        </authorList>
    </citation>
    <scope>NUCLEOTIDE SEQUENCE</scope>
    <source>
        <strain evidence="2">DP1</strain>
    </source>
</reference>
<keyword evidence="1" id="KW-0472">Membrane</keyword>
<name>A0AAD2D5N0_EUPCR</name>
<gene>
    <name evidence="2" type="ORF">ECRASSUSDP1_LOCUS22205</name>
</gene>
<feature type="transmembrane region" description="Helical" evidence="1">
    <location>
        <begin position="93"/>
        <end position="112"/>
    </location>
</feature>
<proteinExistence type="predicted"/>
<protein>
    <submittedName>
        <fullName evidence="2">Uncharacterized protein</fullName>
    </submittedName>
</protein>
<dbReference type="GO" id="GO:0016020">
    <property type="term" value="C:membrane"/>
    <property type="evidence" value="ECO:0007669"/>
    <property type="project" value="TreeGrafter"/>
</dbReference>
<keyword evidence="1" id="KW-1133">Transmembrane helix</keyword>
<feature type="transmembrane region" description="Helical" evidence="1">
    <location>
        <begin position="160"/>
        <end position="176"/>
    </location>
</feature>
<organism evidence="2 3">
    <name type="scientific">Euplotes crassus</name>
    <dbReference type="NCBI Taxonomy" id="5936"/>
    <lineage>
        <taxon>Eukaryota</taxon>
        <taxon>Sar</taxon>
        <taxon>Alveolata</taxon>
        <taxon>Ciliophora</taxon>
        <taxon>Intramacronucleata</taxon>
        <taxon>Spirotrichea</taxon>
        <taxon>Hypotrichia</taxon>
        <taxon>Euplotida</taxon>
        <taxon>Euplotidae</taxon>
        <taxon>Moneuplotes</taxon>
    </lineage>
</organism>
<accession>A0AAD2D5N0</accession>
<keyword evidence="3" id="KW-1185">Reference proteome</keyword>
<feature type="transmembrane region" description="Helical" evidence="1">
    <location>
        <begin position="196"/>
        <end position="216"/>
    </location>
</feature>